<dbReference type="RefSeq" id="WP_126842479.1">
    <property type="nucleotide sequence ID" value="NZ_PIQH01000009.1"/>
</dbReference>
<dbReference type="OrthoDB" id="9798773at2"/>
<feature type="active site" description="Proton acceptor" evidence="4">
    <location>
        <position position="211"/>
    </location>
</feature>
<dbReference type="Proteomes" id="UP000287996">
    <property type="component" value="Unassembled WGS sequence"/>
</dbReference>
<gene>
    <name evidence="6" type="ORF">CWI84_10185</name>
</gene>
<comment type="caution">
    <text evidence="6">The sequence shown here is derived from an EMBL/GenBank/DDBJ whole genome shotgun (WGS) entry which is preliminary data.</text>
</comment>
<feature type="domain" description="PNPLA" evidence="5">
    <location>
        <begin position="11"/>
        <end position="224"/>
    </location>
</feature>
<keyword evidence="3 4" id="KW-0443">Lipid metabolism</keyword>
<evidence type="ECO:0000313" key="6">
    <source>
        <dbReference type="EMBL" id="RUO78908.1"/>
    </source>
</evidence>
<name>A0A432ZLR1_9GAMM</name>
<dbReference type="PANTHER" id="PTHR14226:SF57">
    <property type="entry name" value="BLR7027 PROTEIN"/>
    <property type="match status" value="1"/>
</dbReference>
<dbReference type="EMBL" id="PIQH01000009">
    <property type="protein sequence ID" value="RUO78908.1"/>
    <property type="molecule type" value="Genomic_DNA"/>
</dbReference>
<sequence>MKYPQHQHTALLLTGGGARAAYQVGVLRGIANMLPRNYSIPFPILCGTSAGAVNTMALGCYASCFHLGVKKLEYVWKNFHTHQVYRSRAWPVFKHLWRRFARSLQTDMVGQSPFSLLDNQPLRELLNKVFDYQRLDNNIHGGHLSALSVTASRYNDGFSISFFEGAEKHAGWQRSQRAGIPLRLNTEHLMASAAIPFVFPSVKIQHGFYGDGSVHQIAPLSPAIHLGAERILVIGLERPQMSHSHIPRRHPSSAEIAGHLLDTIFADTLNSDIERLQRINQTLDILDRHNLGHPQLRKIETYAILPSHDFNALAREYYDDMPWAIRQLLKLVGVNAQSESSILSYLLFEKRFCQKLMALGQQDAEQQADALKAFLKLPDAQPSSK</sequence>
<evidence type="ECO:0000256" key="1">
    <source>
        <dbReference type="ARBA" id="ARBA00022801"/>
    </source>
</evidence>
<dbReference type="InterPro" id="IPR016035">
    <property type="entry name" value="Acyl_Trfase/lysoPLipase"/>
</dbReference>
<evidence type="ECO:0000256" key="4">
    <source>
        <dbReference type="PROSITE-ProRule" id="PRU01161"/>
    </source>
</evidence>
<dbReference type="InterPro" id="IPR050301">
    <property type="entry name" value="NTE"/>
</dbReference>
<keyword evidence="1 4" id="KW-0378">Hydrolase</keyword>
<accession>A0A432ZLR1</accession>
<dbReference type="InterPro" id="IPR002641">
    <property type="entry name" value="PNPLA_dom"/>
</dbReference>
<dbReference type="SUPFAM" id="SSF52151">
    <property type="entry name" value="FabD/lysophospholipase-like"/>
    <property type="match status" value="1"/>
</dbReference>
<dbReference type="Gene3D" id="3.40.1090.10">
    <property type="entry name" value="Cytosolic phospholipase A2 catalytic domain"/>
    <property type="match status" value="1"/>
</dbReference>
<feature type="active site" description="Nucleophile" evidence="4">
    <location>
        <position position="49"/>
    </location>
</feature>
<comment type="caution">
    <text evidence="4">Lacks conserved residue(s) required for the propagation of feature annotation.</text>
</comment>
<feature type="short sequence motif" description="GXSXG" evidence="4">
    <location>
        <begin position="47"/>
        <end position="51"/>
    </location>
</feature>
<evidence type="ECO:0000313" key="7">
    <source>
        <dbReference type="Proteomes" id="UP000287996"/>
    </source>
</evidence>
<dbReference type="GO" id="GO:0016042">
    <property type="term" value="P:lipid catabolic process"/>
    <property type="evidence" value="ECO:0007669"/>
    <property type="project" value="UniProtKB-UniRule"/>
</dbReference>
<organism evidence="6 7">
    <name type="scientific">Idiomarina tyrosinivorans</name>
    <dbReference type="NCBI Taxonomy" id="1445662"/>
    <lineage>
        <taxon>Bacteria</taxon>
        <taxon>Pseudomonadati</taxon>
        <taxon>Pseudomonadota</taxon>
        <taxon>Gammaproteobacteria</taxon>
        <taxon>Alteromonadales</taxon>
        <taxon>Idiomarinaceae</taxon>
        <taxon>Idiomarina</taxon>
    </lineage>
</organism>
<dbReference type="PROSITE" id="PS51635">
    <property type="entry name" value="PNPLA"/>
    <property type="match status" value="1"/>
</dbReference>
<reference evidence="6 7" key="1">
    <citation type="journal article" date="2011" name="Front. Microbiol.">
        <title>Genomic signatures of strain selection and enhancement in Bacillus atrophaeus var. globigii, a historical biowarfare simulant.</title>
        <authorList>
            <person name="Gibbons H.S."/>
            <person name="Broomall S.M."/>
            <person name="McNew L.A."/>
            <person name="Daligault H."/>
            <person name="Chapman C."/>
            <person name="Bruce D."/>
            <person name="Karavis M."/>
            <person name="Krepps M."/>
            <person name="McGregor P.A."/>
            <person name="Hong C."/>
            <person name="Park K.H."/>
            <person name="Akmal A."/>
            <person name="Feldman A."/>
            <person name="Lin J.S."/>
            <person name="Chang W.E."/>
            <person name="Higgs B.W."/>
            <person name="Demirev P."/>
            <person name="Lindquist J."/>
            <person name="Liem A."/>
            <person name="Fochler E."/>
            <person name="Read T.D."/>
            <person name="Tapia R."/>
            <person name="Johnson S."/>
            <person name="Bishop-Lilly K.A."/>
            <person name="Detter C."/>
            <person name="Han C."/>
            <person name="Sozhamannan S."/>
            <person name="Rosenzweig C.N."/>
            <person name="Skowronski E.W."/>
        </authorList>
    </citation>
    <scope>NUCLEOTIDE SEQUENCE [LARGE SCALE GENOMIC DNA]</scope>
    <source>
        <strain evidence="6 7">CC-PW-9</strain>
    </source>
</reference>
<protein>
    <submittedName>
        <fullName evidence="6">Patatin</fullName>
    </submittedName>
</protein>
<dbReference type="Pfam" id="PF01734">
    <property type="entry name" value="Patatin"/>
    <property type="match status" value="1"/>
</dbReference>
<keyword evidence="2 4" id="KW-0442">Lipid degradation</keyword>
<dbReference type="GO" id="GO:0016787">
    <property type="term" value="F:hydrolase activity"/>
    <property type="evidence" value="ECO:0007669"/>
    <property type="project" value="UniProtKB-UniRule"/>
</dbReference>
<proteinExistence type="predicted"/>
<dbReference type="AlphaFoldDB" id="A0A432ZLR1"/>
<evidence type="ECO:0000256" key="2">
    <source>
        <dbReference type="ARBA" id="ARBA00022963"/>
    </source>
</evidence>
<keyword evidence="7" id="KW-1185">Reference proteome</keyword>
<dbReference type="PANTHER" id="PTHR14226">
    <property type="entry name" value="NEUROPATHY TARGET ESTERASE/SWISS CHEESE D.MELANOGASTER"/>
    <property type="match status" value="1"/>
</dbReference>
<evidence type="ECO:0000259" key="5">
    <source>
        <dbReference type="PROSITE" id="PS51635"/>
    </source>
</evidence>
<evidence type="ECO:0000256" key="3">
    <source>
        <dbReference type="ARBA" id="ARBA00023098"/>
    </source>
</evidence>